<evidence type="ECO:0000256" key="6">
    <source>
        <dbReference type="SAM" id="Coils"/>
    </source>
</evidence>
<evidence type="ECO:0000256" key="1">
    <source>
        <dbReference type="ARBA" id="ARBA00004273"/>
    </source>
</evidence>
<dbReference type="InterPro" id="IPR036418">
    <property type="entry name" value="Cyt_c_oxidase_su6a_sf"/>
</dbReference>
<dbReference type="InterPro" id="IPR004252">
    <property type="entry name" value="Probable_transposase_24"/>
</dbReference>
<dbReference type="InterPro" id="IPR001349">
    <property type="entry name" value="Cyt_c_oxidase_su6a"/>
</dbReference>
<feature type="region of interest" description="Disordered" evidence="7">
    <location>
        <begin position="15"/>
        <end position="35"/>
    </location>
</feature>
<dbReference type="Proteomes" id="UP000828251">
    <property type="component" value="Unassembled WGS sequence"/>
</dbReference>
<dbReference type="GO" id="GO:0006123">
    <property type="term" value="P:mitochondrial electron transport, cytochrome c to oxygen"/>
    <property type="evidence" value="ECO:0007669"/>
    <property type="project" value="TreeGrafter"/>
</dbReference>
<dbReference type="PANTHER" id="PTHR11504">
    <property type="entry name" value="CYTOCHROME C OXIDASE POLYPEPTIDE VIA"/>
    <property type="match status" value="1"/>
</dbReference>
<dbReference type="PANTHER" id="PTHR11504:SF0">
    <property type="entry name" value="CYTOCHROME C OXIDASE SUBUNIT"/>
    <property type="match status" value="1"/>
</dbReference>
<dbReference type="GO" id="GO:0030234">
    <property type="term" value="F:enzyme regulator activity"/>
    <property type="evidence" value="ECO:0007669"/>
    <property type="project" value="TreeGrafter"/>
</dbReference>
<accession>A0A9D4A9D9</accession>
<evidence type="ECO:0000256" key="2">
    <source>
        <dbReference type="ARBA" id="ARBA00022792"/>
    </source>
</evidence>
<evidence type="ECO:0000256" key="5">
    <source>
        <dbReference type="ARBA" id="ARBA00023136"/>
    </source>
</evidence>
<comment type="subcellular location">
    <subcellularLocation>
        <location evidence="1">Mitochondrion inner membrane</location>
    </subcellularLocation>
</comment>
<evidence type="ECO:0000256" key="4">
    <source>
        <dbReference type="ARBA" id="ARBA00023128"/>
    </source>
</evidence>
<evidence type="ECO:0000256" key="7">
    <source>
        <dbReference type="SAM" id="MobiDB-lite"/>
    </source>
</evidence>
<keyword evidence="5" id="KW-0472">Membrane</keyword>
<reference evidence="8 9" key="1">
    <citation type="journal article" date="2021" name="Plant Biotechnol. J.">
        <title>Multi-omics assisted identification of the key and species-specific regulatory components of drought-tolerant mechanisms in Gossypium stocksii.</title>
        <authorList>
            <person name="Yu D."/>
            <person name="Ke L."/>
            <person name="Zhang D."/>
            <person name="Wu Y."/>
            <person name="Sun Y."/>
            <person name="Mei J."/>
            <person name="Sun J."/>
            <person name="Sun Y."/>
        </authorList>
    </citation>
    <scope>NUCLEOTIDE SEQUENCE [LARGE SCALE GENOMIC DNA]</scope>
    <source>
        <strain evidence="9">cv. E1</strain>
        <tissue evidence="8">Leaf</tissue>
    </source>
</reference>
<name>A0A9D4A9D9_9ROSI</name>
<dbReference type="AlphaFoldDB" id="A0A9D4A9D9"/>
<sequence>MAMASMRSGLLQAALRDGSRPTAPPKRGFASSSHHDDAYETTKWEKIAYLGATTCTVLAIYNLSKGHPHHEEPPAIFAHLQQGVPMGYVILIVTVVGGTSCMLDSSAASKGVKTPIVIVIPGLTSDSAAADRERVGTSSRQKQKFTHTTGSRSFACVVEAEEVSSGQKVGRLQLFDMTHRKKNGSPITSEAGEIMEKLKENKAEYEAVALTDSSVNHEDIDNRIIIEVLGPESSQQYMPSGSQSQAEVQWLKDQIAQMQASTVEQIAKVQRKYEELQQQLIADAVEREAEAAAMAAEQSRKYDELQLQLEHMMKMFQQSQKPPS</sequence>
<dbReference type="OrthoDB" id="1297232at2759"/>
<evidence type="ECO:0000313" key="8">
    <source>
        <dbReference type="EMBL" id="KAH1097161.1"/>
    </source>
</evidence>
<dbReference type="Pfam" id="PF03004">
    <property type="entry name" value="Transposase_24"/>
    <property type="match status" value="1"/>
</dbReference>
<keyword evidence="2" id="KW-0999">Mitochondrion inner membrane</keyword>
<evidence type="ECO:0000313" key="9">
    <source>
        <dbReference type="Proteomes" id="UP000828251"/>
    </source>
</evidence>
<feature type="coiled-coil region" evidence="6">
    <location>
        <begin position="259"/>
        <end position="315"/>
    </location>
</feature>
<comment type="caution">
    <text evidence="8">The sequence shown here is derived from an EMBL/GenBank/DDBJ whole genome shotgun (WGS) entry which is preliminary data.</text>
</comment>
<dbReference type="EMBL" id="JAIQCV010000005">
    <property type="protein sequence ID" value="KAH1097161.1"/>
    <property type="molecule type" value="Genomic_DNA"/>
</dbReference>
<dbReference type="GO" id="GO:0005743">
    <property type="term" value="C:mitochondrial inner membrane"/>
    <property type="evidence" value="ECO:0007669"/>
    <property type="project" value="UniProtKB-SubCell"/>
</dbReference>
<keyword evidence="4" id="KW-0496">Mitochondrion</keyword>
<proteinExistence type="predicted"/>
<keyword evidence="3" id="KW-0809">Transit peptide</keyword>
<protein>
    <submittedName>
        <fullName evidence="8">Uncharacterized protein</fullName>
    </submittedName>
</protein>
<gene>
    <name evidence="8" type="ORF">J1N35_014082</name>
</gene>
<evidence type="ECO:0000256" key="3">
    <source>
        <dbReference type="ARBA" id="ARBA00022946"/>
    </source>
</evidence>
<keyword evidence="9" id="KW-1185">Reference proteome</keyword>
<organism evidence="8 9">
    <name type="scientific">Gossypium stocksii</name>
    <dbReference type="NCBI Taxonomy" id="47602"/>
    <lineage>
        <taxon>Eukaryota</taxon>
        <taxon>Viridiplantae</taxon>
        <taxon>Streptophyta</taxon>
        <taxon>Embryophyta</taxon>
        <taxon>Tracheophyta</taxon>
        <taxon>Spermatophyta</taxon>
        <taxon>Magnoliopsida</taxon>
        <taxon>eudicotyledons</taxon>
        <taxon>Gunneridae</taxon>
        <taxon>Pentapetalae</taxon>
        <taxon>rosids</taxon>
        <taxon>malvids</taxon>
        <taxon>Malvales</taxon>
        <taxon>Malvaceae</taxon>
        <taxon>Malvoideae</taxon>
        <taxon>Gossypium</taxon>
    </lineage>
</organism>
<dbReference type="SUPFAM" id="SSF81411">
    <property type="entry name" value="Mitochondrial cytochrome c oxidase subunit VIa"/>
    <property type="match status" value="1"/>
</dbReference>
<keyword evidence="6" id="KW-0175">Coiled coil</keyword>